<dbReference type="PROSITE" id="PS50921">
    <property type="entry name" value="ANTAR"/>
    <property type="match status" value="1"/>
</dbReference>
<proteinExistence type="predicted"/>
<dbReference type="RefSeq" id="WP_137450722.1">
    <property type="nucleotide sequence ID" value="NZ_SZZH01000004.1"/>
</dbReference>
<feature type="region of interest" description="Disordered" evidence="5">
    <location>
        <begin position="227"/>
        <end position="259"/>
    </location>
</feature>
<dbReference type="AlphaFoldDB" id="A0A4U6QCC6"/>
<dbReference type="InterPro" id="IPR036388">
    <property type="entry name" value="WH-like_DNA-bd_sf"/>
</dbReference>
<keyword evidence="3" id="KW-0805">Transcription regulation</keyword>
<dbReference type="SUPFAM" id="SSF52172">
    <property type="entry name" value="CheY-like"/>
    <property type="match status" value="1"/>
</dbReference>
<reference evidence="7 8" key="1">
    <citation type="submission" date="2019-05" db="EMBL/GenBank/DDBJ databases">
        <title>Nakamurella sp. N5BH11, whole genome shotgun sequence.</title>
        <authorList>
            <person name="Tuo L."/>
        </authorList>
    </citation>
    <scope>NUCLEOTIDE SEQUENCE [LARGE SCALE GENOMIC DNA]</scope>
    <source>
        <strain evidence="7 8">N5BH11</strain>
    </source>
</reference>
<dbReference type="SMART" id="SM01012">
    <property type="entry name" value="ANTAR"/>
    <property type="match status" value="1"/>
</dbReference>
<dbReference type="OrthoDB" id="7466251at2"/>
<name>A0A4U6QCC6_9ACTN</name>
<dbReference type="InterPro" id="IPR003018">
    <property type="entry name" value="GAF"/>
</dbReference>
<dbReference type="InterPro" id="IPR005561">
    <property type="entry name" value="ANTAR"/>
</dbReference>
<dbReference type="Pfam" id="PF03861">
    <property type="entry name" value="ANTAR"/>
    <property type="match status" value="1"/>
</dbReference>
<dbReference type="SMART" id="SM00065">
    <property type="entry name" value="GAF"/>
    <property type="match status" value="1"/>
</dbReference>
<protein>
    <submittedName>
        <fullName evidence="7">GAF and ANTAR domain-containing protein</fullName>
    </submittedName>
</protein>
<evidence type="ECO:0000259" key="6">
    <source>
        <dbReference type="PROSITE" id="PS50921"/>
    </source>
</evidence>
<feature type="domain" description="ANTAR" evidence="6">
    <location>
        <begin position="162"/>
        <end position="223"/>
    </location>
</feature>
<gene>
    <name evidence="7" type="ORF">FDO65_15910</name>
</gene>
<dbReference type="GO" id="GO:0016301">
    <property type="term" value="F:kinase activity"/>
    <property type="evidence" value="ECO:0007669"/>
    <property type="project" value="UniProtKB-KW"/>
</dbReference>
<dbReference type="SUPFAM" id="SSF55781">
    <property type="entry name" value="GAF domain-like"/>
    <property type="match status" value="1"/>
</dbReference>
<dbReference type="EMBL" id="SZZH01000004">
    <property type="protein sequence ID" value="TKV57638.1"/>
    <property type="molecule type" value="Genomic_DNA"/>
</dbReference>
<dbReference type="InterPro" id="IPR012074">
    <property type="entry name" value="GAF_ANTAR"/>
</dbReference>
<dbReference type="Gene3D" id="1.10.10.10">
    <property type="entry name" value="Winged helix-like DNA-binding domain superfamily/Winged helix DNA-binding domain"/>
    <property type="match status" value="1"/>
</dbReference>
<evidence type="ECO:0000256" key="3">
    <source>
        <dbReference type="ARBA" id="ARBA00023015"/>
    </source>
</evidence>
<keyword evidence="4" id="KW-0804">Transcription</keyword>
<accession>A0A4U6QCC6</accession>
<dbReference type="Pfam" id="PF13185">
    <property type="entry name" value="GAF_2"/>
    <property type="match status" value="1"/>
</dbReference>
<dbReference type="GO" id="GO:0003723">
    <property type="term" value="F:RNA binding"/>
    <property type="evidence" value="ECO:0007669"/>
    <property type="project" value="InterPro"/>
</dbReference>
<evidence type="ECO:0000313" key="8">
    <source>
        <dbReference type="Proteomes" id="UP000306985"/>
    </source>
</evidence>
<dbReference type="Proteomes" id="UP000306985">
    <property type="component" value="Unassembled WGS sequence"/>
</dbReference>
<dbReference type="InterPro" id="IPR029016">
    <property type="entry name" value="GAF-like_dom_sf"/>
</dbReference>
<evidence type="ECO:0000313" key="7">
    <source>
        <dbReference type="EMBL" id="TKV57638.1"/>
    </source>
</evidence>
<organism evidence="7 8">
    <name type="scientific">Nakamurella flava</name>
    <dbReference type="NCBI Taxonomy" id="2576308"/>
    <lineage>
        <taxon>Bacteria</taxon>
        <taxon>Bacillati</taxon>
        <taxon>Actinomycetota</taxon>
        <taxon>Actinomycetes</taxon>
        <taxon>Nakamurellales</taxon>
        <taxon>Nakamurellaceae</taxon>
        <taxon>Nakamurella</taxon>
    </lineage>
</organism>
<keyword evidence="8" id="KW-1185">Reference proteome</keyword>
<evidence type="ECO:0000256" key="1">
    <source>
        <dbReference type="ARBA" id="ARBA00022679"/>
    </source>
</evidence>
<sequence length="259" mass="27853">MAEADATAQSESSAAEGWRQVAGRADLQQALQAVVDLAVDSSTAPRASVTLVKDRYSLETAARSDELVGLADQLQYDLEEGPCLAAAEDGGVWLIPDTTTDQRFPRWSPAVAELGLRSVMSIHLFTQRQVLGALNLYYDQPQQFSADDVEVAKVVAAHASVALARLRGQMDLWRAIDSRHLVGQAQGILIERFGLNSEKAFEVLRRYSQQHNTKLRDVAAALVETGALPAEASETPGSDRGNRRATVQPAADGDPSTAG</sequence>
<dbReference type="Gene3D" id="3.30.450.40">
    <property type="match status" value="1"/>
</dbReference>
<evidence type="ECO:0000256" key="2">
    <source>
        <dbReference type="ARBA" id="ARBA00022777"/>
    </source>
</evidence>
<evidence type="ECO:0000256" key="5">
    <source>
        <dbReference type="SAM" id="MobiDB-lite"/>
    </source>
</evidence>
<dbReference type="InterPro" id="IPR011006">
    <property type="entry name" value="CheY-like_superfamily"/>
</dbReference>
<keyword evidence="2" id="KW-0418">Kinase</keyword>
<evidence type="ECO:0000256" key="4">
    <source>
        <dbReference type="ARBA" id="ARBA00023163"/>
    </source>
</evidence>
<dbReference type="PIRSF" id="PIRSF036625">
    <property type="entry name" value="GAF_ANTAR"/>
    <property type="match status" value="1"/>
</dbReference>
<comment type="caution">
    <text evidence="7">The sequence shown here is derived from an EMBL/GenBank/DDBJ whole genome shotgun (WGS) entry which is preliminary data.</text>
</comment>
<keyword evidence="1" id="KW-0808">Transferase</keyword>